<organism evidence="1 2">
    <name type="scientific">Lachnellula suecica</name>
    <dbReference type="NCBI Taxonomy" id="602035"/>
    <lineage>
        <taxon>Eukaryota</taxon>
        <taxon>Fungi</taxon>
        <taxon>Dikarya</taxon>
        <taxon>Ascomycota</taxon>
        <taxon>Pezizomycotina</taxon>
        <taxon>Leotiomycetes</taxon>
        <taxon>Helotiales</taxon>
        <taxon>Lachnaceae</taxon>
        <taxon>Lachnellula</taxon>
    </lineage>
</organism>
<evidence type="ECO:0000313" key="1">
    <source>
        <dbReference type="EMBL" id="TVY56764.1"/>
    </source>
</evidence>
<dbReference type="AlphaFoldDB" id="A0A8T9BU50"/>
<proteinExistence type="predicted"/>
<protein>
    <submittedName>
        <fullName evidence="1">Alpha-galactosidase</fullName>
    </submittedName>
</protein>
<reference evidence="1 2" key="1">
    <citation type="submission" date="2018-05" db="EMBL/GenBank/DDBJ databases">
        <title>Genome sequencing and assembly of the regulated plant pathogen Lachnellula willkommii and related sister species for the development of diagnostic species identification markers.</title>
        <authorList>
            <person name="Giroux E."/>
            <person name="Bilodeau G."/>
        </authorList>
    </citation>
    <scope>NUCLEOTIDE SEQUENCE [LARGE SCALE GENOMIC DNA]</scope>
    <source>
        <strain evidence="1 2">CBS 268.59</strain>
    </source>
</reference>
<dbReference type="Proteomes" id="UP000469558">
    <property type="component" value="Unassembled WGS sequence"/>
</dbReference>
<evidence type="ECO:0000313" key="2">
    <source>
        <dbReference type="Proteomes" id="UP000469558"/>
    </source>
</evidence>
<keyword evidence="2" id="KW-1185">Reference proteome</keyword>
<comment type="caution">
    <text evidence="1">The sequence shown here is derived from an EMBL/GenBank/DDBJ whole genome shotgun (WGS) entry which is preliminary data.</text>
</comment>
<accession>A0A8T9BU50</accession>
<sequence>MKKALCGRADRERGVDFIKLDYMTPGSPDYGETLSSNRSGAATAYHNATKNIRVSMRLDISWKLDRSDPYWQDTHVSYATVLRTLDFYRQFINEQTTAAPNGQAIMRYTQAIHWLGVGANLIMRSNLTRIDTLGNELLFNAEALSAAAFTAQFPMQPRNQALVKTVLSNYKPGLQDRMDQRLW</sequence>
<dbReference type="EMBL" id="QGMK01002675">
    <property type="protein sequence ID" value="TVY56764.1"/>
    <property type="molecule type" value="Genomic_DNA"/>
</dbReference>
<dbReference type="OrthoDB" id="5795902at2759"/>
<name>A0A8T9BU50_9HELO</name>
<gene>
    <name evidence="1" type="primary">agl3</name>
    <name evidence="1" type="ORF">LSUE1_G007970</name>
</gene>